<dbReference type="GO" id="GO:0009103">
    <property type="term" value="P:lipopolysaccharide biosynthetic process"/>
    <property type="evidence" value="ECO:0007669"/>
    <property type="project" value="UniProtKB-ARBA"/>
</dbReference>
<feature type="transmembrane region" description="Helical" evidence="8">
    <location>
        <begin position="316"/>
        <end position="335"/>
    </location>
</feature>
<evidence type="ECO:0000256" key="1">
    <source>
        <dbReference type="ARBA" id="ARBA00004651"/>
    </source>
</evidence>
<evidence type="ECO:0000256" key="8">
    <source>
        <dbReference type="SAM" id="Phobius"/>
    </source>
</evidence>
<dbReference type="EMBL" id="NIGF01000004">
    <property type="protein sequence ID" value="PQV64588.1"/>
    <property type="molecule type" value="Genomic_DNA"/>
</dbReference>
<evidence type="ECO:0000256" key="7">
    <source>
        <dbReference type="ARBA" id="ARBA00023136"/>
    </source>
</evidence>
<evidence type="ECO:0000313" key="10">
    <source>
        <dbReference type="EMBL" id="PQV64588.1"/>
    </source>
</evidence>
<keyword evidence="6 8" id="KW-1133">Transmembrane helix</keyword>
<comment type="caution">
    <text evidence="10">The sequence shown here is derived from an EMBL/GenBank/DDBJ whole genome shotgun (WGS) entry which is preliminary data.</text>
</comment>
<feature type="transmembrane region" description="Helical" evidence="8">
    <location>
        <begin position="390"/>
        <end position="409"/>
    </location>
</feature>
<dbReference type="InterPro" id="IPR038731">
    <property type="entry name" value="RgtA/B/C-like"/>
</dbReference>
<keyword evidence="2" id="KW-1003">Cell membrane</keyword>
<dbReference type="GO" id="GO:0016763">
    <property type="term" value="F:pentosyltransferase activity"/>
    <property type="evidence" value="ECO:0007669"/>
    <property type="project" value="TreeGrafter"/>
</dbReference>
<feature type="transmembrane region" description="Helical" evidence="8">
    <location>
        <begin position="177"/>
        <end position="203"/>
    </location>
</feature>
<evidence type="ECO:0000259" key="9">
    <source>
        <dbReference type="Pfam" id="PF13231"/>
    </source>
</evidence>
<accession>A0A2S8SUV8</accession>
<name>A0A2S8SUV8_9BACT</name>
<keyword evidence="7 8" id="KW-0472">Membrane</keyword>
<feature type="transmembrane region" description="Helical" evidence="8">
    <location>
        <begin position="247"/>
        <end position="270"/>
    </location>
</feature>
<dbReference type="AlphaFoldDB" id="A0A2S8SUV8"/>
<dbReference type="GO" id="GO:0005886">
    <property type="term" value="C:plasma membrane"/>
    <property type="evidence" value="ECO:0007669"/>
    <property type="project" value="UniProtKB-SubCell"/>
</dbReference>
<feature type="transmembrane region" description="Helical" evidence="8">
    <location>
        <begin position="356"/>
        <end position="378"/>
    </location>
</feature>
<reference evidence="10 11" key="1">
    <citation type="journal article" date="2018" name="Syst. Appl. Microbiol.">
        <title>Abditibacterium utsteinense sp. nov., the first cultivated member of candidate phylum FBP, isolated from ice-free Antarctic soil samples.</title>
        <authorList>
            <person name="Tahon G."/>
            <person name="Tytgat B."/>
            <person name="Lebbe L."/>
            <person name="Carlier A."/>
            <person name="Willems A."/>
        </authorList>
    </citation>
    <scope>NUCLEOTIDE SEQUENCE [LARGE SCALE GENOMIC DNA]</scope>
    <source>
        <strain evidence="10 11">LMG 29911</strain>
    </source>
</reference>
<gene>
    <name evidence="10" type="ORF">B1R32_10481</name>
</gene>
<keyword evidence="5 8" id="KW-0812">Transmembrane</keyword>
<dbReference type="Proteomes" id="UP000237684">
    <property type="component" value="Unassembled WGS sequence"/>
</dbReference>
<feature type="transmembrane region" description="Helical" evidence="8">
    <location>
        <begin position="215"/>
        <end position="235"/>
    </location>
</feature>
<organism evidence="10 11">
    <name type="scientific">Abditibacterium utsteinense</name>
    <dbReference type="NCBI Taxonomy" id="1960156"/>
    <lineage>
        <taxon>Bacteria</taxon>
        <taxon>Pseudomonadati</taxon>
        <taxon>Abditibacteriota</taxon>
        <taxon>Abditibacteriia</taxon>
        <taxon>Abditibacteriales</taxon>
        <taxon>Abditibacteriaceae</taxon>
        <taxon>Abditibacterium</taxon>
    </lineage>
</organism>
<dbReference type="PANTHER" id="PTHR33908">
    <property type="entry name" value="MANNOSYLTRANSFERASE YKCB-RELATED"/>
    <property type="match status" value="1"/>
</dbReference>
<comment type="subcellular location">
    <subcellularLocation>
        <location evidence="1">Cell membrane</location>
        <topology evidence="1">Multi-pass membrane protein</topology>
    </subcellularLocation>
</comment>
<evidence type="ECO:0000256" key="3">
    <source>
        <dbReference type="ARBA" id="ARBA00022676"/>
    </source>
</evidence>
<feature type="domain" description="Glycosyltransferase RgtA/B/C/D-like" evidence="9">
    <location>
        <begin position="70"/>
        <end position="227"/>
    </location>
</feature>
<protein>
    <submittedName>
        <fullName evidence="10">Dolichyl-phosphate-mannose-protein mannosyltransferase</fullName>
    </submittedName>
</protein>
<evidence type="ECO:0000256" key="6">
    <source>
        <dbReference type="ARBA" id="ARBA00022989"/>
    </source>
</evidence>
<evidence type="ECO:0000256" key="2">
    <source>
        <dbReference type="ARBA" id="ARBA00022475"/>
    </source>
</evidence>
<feature type="transmembrane region" description="Helical" evidence="8">
    <location>
        <begin position="277"/>
        <end position="296"/>
    </location>
</feature>
<proteinExistence type="predicted"/>
<dbReference type="RefSeq" id="WP_157947547.1">
    <property type="nucleotide sequence ID" value="NZ_NIGF01000004.1"/>
</dbReference>
<evidence type="ECO:0000256" key="5">
    <source>
        <dbReference type="ARBA" id="ARBA00022692"/>
    </source>
</evidence>
<sequence length="442" mass="47389">MTLRNSSRWPLWANLFAFFVLGAALVATVSLGKSPDEAAHWQYVEHIAQIGQLPVFRGAAPPAPGYEFHQPPLYYLLCAPLWKILGAGVQNYACRAVSLGCGLWTIALIWRAGQLLFPREPRVAAFAAGFAALSPLHQAVSASSNNDSLAGLLAAALFLLIAQILQNGTTRREVWQLGLVAGLSILTKNTLLVLVLVGFFALLAGTKKSGATIRLLPALGISLGLALLLGGPWLLRNQNLYGDPLALGAFSAAADKIGPGFAAFSLFLDFFSYLRALIWMIFMTAWGFFGGPNSIISATDPLGFSRHPGPRISQAWMAPLMLICLAAPLLSLLGLRRLNTEDSQNDADNSPRENSASQGATAFWLAGLALLFLAWAQFAYAHFAGGQARYLHGALLPICVWGAAGWVGFWGRGRALIIASTLFGATLLTLTSLNVFVWKTLV</sequence>
<keyword evidence="4 10" id="KW-0808">Transferase</keyword>
<dbReference type="Pfam" id="PF13231">
    <property type="entry name" value="PMT_2"/>
    <property type="match status" value="1"/>
</dbReference>
<keyword evidence="11" id="KW-1185">Reference proteome</keyword>
<evidence type="ECO:0000313" key="11">
    <source>
        <dbReference type="Proteomes" id="UP000237684"/>
    </source>
</evidence>
<dbReference type="OrthoDB" id="9793628at2"/>
<dbReference type="InParanoid" id="A0A2S8SUV8"/>
<feature type="transmembrane region" description="Helical" evidence="8">
    <location>
        <begin position="149"/>
        <end position="165"/>
    </location>
</feature>
<keyword evidence="3 10" id="KW-0328">Glycosyltransferase</keyword>
<dbReference type="PANTHER" id="PTHR33908:SF11">
    <property type="entry name" value="MEMBRANE PROTEIN"/>
    <property type="match status" value="1"/>
</dbReference>
<evidence type="ECO:0000256" key="4">
    <source>
        <dbReference type="ARBA" id="ARBA00022679"/>
    </source>
</evidence>
<dbReference type="InterPro" id="IPR050297">
    <property type="entry name" value="LipidA_mod_glycosyltrf_83"/>
</dbReference>
<feature type="transmembrane region" description="Helical" evidence="8">
    <location>
        <begin position="416"/>
        <end position="438"/>
    </location>
</feature>